<name>A0A9P3PTL2_LYOSH</name>
<reference evidence="1" key="1">
    <citation type="submission" date="2022-07" db="EMBL/GenBank/DDBJ databases">
        <title>The genome of Lyophyllum shimeji provides insight into the initial evolution of ectomycorrhizal fungal genome.</title>
        <authorList>
            <person name="Kobayashi Y."/>
            <person name="Shibata T."/>
            <person name="Hirakawa H."/>
            <person name="Shigenobu S."/>
            <person name="Nishiyama T."/>
            <person name="Yamada A."/>
            <person name="Hasebe M."/>
            <person name="Kawaguchi M."/>
        </authorList>
    </citation>
    <scope>NUCLEOTIDE SEQUENCE</scope>
    <source>
        <strain evidence="1">AT787</strain>
    </source>
</reference>
<comment type="caution">
    <text evidence="1">The sequence shown here is derived from an EMBL/GenBank/DDBJ whole genome shotgun (WGS) entry which is preliminary data.</text>
</comment>
<evidence type="ECO:0000313" key="2">
    <source>
        <dbReference type="Proteomes" id="UP001063166"/>
    </source>
</evidence>
<protein>
    <submittedName>
        <fullName evidence="1">Uncharacterized protein</fullName>
    </submittedName>
</protein>
<dbReference type="EMBL" id="BRPK01000009">
    <property type="protein sequence ID" value="GLB41026.1"/>
    <property type="molecule type" value="Genomic_DNA"/>
</dbReference>
<dbReference type="AlphaFoldDB" id="A0A9P3PTL2"/>
<evidence type="ECO:0000313" key="1">
    <source>
        <dbReference type="EMBL" id="GLB41026.1"/>
    </source>
</evidence>
<sequence>MSDQALSIDLDQAQRVVDKHFPHEHRSTVAALIALQDTGYSHTSDIKTYVVDLLKSGSTSAPTTSCFLTIARPTPSVTPYHQSSLPLVAKLLSLIRTNTAIPIRESTLDTSLSLIPFHYLLSPLSPFTSSSIVSLPAARASGQLSDKAQLSIDLLLGAFLGQLHNGVQNDWYGRPTLEDTQTPPSDMGYSWQETFTGCLDELLAHVESDEAAYGMSLPYTDIRQYLSRAIGSFLFDDVEVPSLIWFTGSEDDIYITLPSSSQVKESAEPGTIAAILPNVGHALWGDPLLEAFMMGDTSRVAEGNGPSKAFMEGYVAGGGGPVLVFPRQKTKRIWYSVFLALVVLTKYGPIREGEELWVKEKRKWARETLDVCISALKDAPCY</sequence>
<dbReference type="OrthoDB" id="5210591at2759"/>
<accession>A0A9P3PTL2</accession>
<proteinExistence type="predicted"/>
<dbReference type="Proteomes" id="UP001063166">
    <property type="component" value="Unassembled WGS sequence"/>
</dbReference>
<gene>
    <name evidence="1" type="ORF">LshimejAT787_0902410</name>
</gene>
<organism evidence="1 2">
    <name type="scientific">Lyophyllum shimeji</name>
    <name type="common">Hon-shimeji</name>
    <name type="synonym">Tricholoma shimeji</name>
    <dbReference type="NCBI Taxonomy" id="47721"/>
    <lineage>
        <taxon>Eukaryota</taxon>
        <taxon>Fungi</taxon>
        <taxon>Dikarya</taxon>
        <taxon>Basidiomycota</taxon>
        <taxon>Agaricomycotina</taxon>
        <taxon>Agaricomycetes</taxon>
        <taxon>Agaricomycetidae</taxon>
        <taxon>Agaricales</taxon>
        <taxon>Tricholomatineae</taxon>
        <taxon>Lyophyllaceae</taxon>
        <taxon>Lyophyllum</taxon>
    </lineage>
</organism>
<keyword evidence="2" id="KW-1185">Reference proteome</keyword>